<dbReference type="EMBL" id="BJHX01000001">
    <property type="protein sequence ID" value="GDY68202.1"/>
    <property type="molecule type" value="Genomic_DNA"/>
</dbReference>
<evidence type="ECO:0000313" key="2">
    <source>
        <dbReference type="EMBL" id="GDY68202.1"/>
    </source>
</evidence>
<evidence type="ECO:0000256" key="1">
    <source>
        <dbReference type="SAM" id="MobiDB-lite"/>
    </source>
</evidence>
<dbReference type="EMBL" id="BJHY01000001">
    <property type="protein sequence ID" value="GDY71441.1"/>
    <property type="molecule type" value="Genomic_DNA"/>
</dbReference>
<reference evidence="3 4" key="1">
    <citation type="submission" date="2019-04" db="EMBL/GenBank/DDBJ databases">
        <title>Draft genome sequences of Streptomyces avermitilis ATCC 31267.</title>
        <authorList>
            <person name="Komaki H."/>
            <person name="Tamura T."/>
            <person name="Hosoyama A."/>
        </authorList>
    </citation>
    <scope>NUCLEOTIDE SEQUENCE [LARGE SCALE GENOMIC DNA]</scope>
    <source>
        <strain evidence="3 4">ATCC 31267</strain>
    </source>
</reference>
<comment type="caution">
    <text evidence="3">The sequence shown here is derived from an EMBL/GenBank/DDBJ whole genome shotgun (WGS) entry which is preliminary data.</text>
</comment>
<dbReference type="AlphaFoldDB" id="A0A4D4MHA7"/>
<dbReference type="Proteomes" id="UP000299211">
    <property type="component" value="Unassembled WGS sequence"/>
</dbReference>
<feature type="region of interest" description="Disordered" evidence="1">
    <location>
        <begin position="1"/>
        <end position="34"/>
    </location>
</feature>
<reference evidence="2 5" key="2">
    <citation type="submission" date="2019-04" db="EMBL/GenBank/DDBJ databases">
        <title>Draft genome sequences of Streptomyces avermitilis NBRC 14893.</title>
        <authorList>
            <person name="Komaki H."/>
            <person name="Tamura T."/>
            <person name="Hosoyama A."/>
        </authorList>
    </citation>
    <scope>NUCLEOTIDE SEQUENCE [LARGE SCALE GENOMIC DNA]</scope>
    <source>
        <strain evidence="2 5">NBRC 14893</strain>
    </source>
</reference>
<evidence type="ECO:0000313" key="5">
    <source>
        <dbReference type="Proteomes" id="UP000302139"/>
    </source>
</evidence>
<sequence length="180" mass="19329">MDSVNRRIGSGDSQGTGRLQYGRRRKRDGTTAEELRGAGLRGAGLKVTAARVALLETVRVGDDFGVEVIASGSLPGCAIAWAMSPLQAGREAVRALTTAGLVRRIEPAGDPARLERRVVPSLTSTARSARPLCLTASADHGFSIDEAEVRGRPLRLVPRLSHRPEFLSTMIRPVRKDSHV</sequence>
<gene>
    <name evidence="2" type="ORF">SAV14893_075950</name>
    <name evidence="3" type="ORF">SAV31267_009260</name>
</gene>
<accession>A0A4D4MHA7</accession>
<name>A0A4D4MHA7_STRAX</name>
<dbReference type="Proteomes" id="UP000302139">
    <property type="component" value="Unassembled WGS sequence"/>
</dbReference>
<evidence type="ECO:0000313" key="3">
    <source>
        <dbReference type="EMBL" id="GDY71441.1"/>
    </source>
</evidence>
<protein>
    <submittedName>
        <fullName evidence="3">Uncharacterized protein</fullName>
    </submittedName>
</protein>
<proteinExistence type="predicted"/>
<organism evidence="3 4">
    <name type="scientific">Streptomyces avermitilis</name>
    <dbReference type="NCBI Taxonomy" id="33903"/>
    <lineage>
        <taxon>Bacteria</taxon>
        <taxon>Bacillati</taxon>
        <taxon>Actinomycetota</taxon>
        <taxon>Actinomycetes</taxon>
        <taxon>Kitasatosporales</taxon>
        <taxon>Streptomycetaceae</taxon>
        <taxon>Streptomyces</taxon>
    </lineage>
</organism>
<evidence type="ECO:0000313" key="4">
    <source>
        <dbReference type="Proteomes" id="UP000299211"/>
    </source>
</evidence>